<gene>
    <name evidence="1" type="ORF">KC01_LOCUS11829</name>
</gene>
<dbReference type="EMBL" id="OZ035836">
    <property type="protein sequence ID" value="CAL1581053.1"/>
    <property type="molecule type" value="Genomic_DNA"/>
</dbReference>
<keyword evidence="2" id="KW-1185">Reference proteome</keyword>
<organism evidence="1 2">
    <name type="scientific">Knipowitschia caucasica</name>
    <name type="common">Caucasian dwarf goby</name>
    <name type="synonym">Pomatoschistus caucasicus</name>
    <dbReference type="NCBI Taxonomy" id="637954"/>
    <lineage>
        <taxon>Eukaryota</taxon>
        <taxon>Metazoa</taxon>
        <taxon>Chordata</taxon>
        <taxon>Craniata</taxon>
        <taxon>Vertebrata</taxon>
        <taxon>Euteleostomi</taxon>
        <taxon>Actinopterygii</taxon>
        <taxon>Neopterygii</taxon>
        <taxon>Teleostei</taxon>
        <taxon>Neoteleostei</taxon>
        <taxon>Acanthomorphata</taxon>
        <taxon>Gobiaria</taxon>
        <taxon>Gobiiformes</taxon>
        <taxon>Gobioidei</taxon>
        <taxon>Gobiidae</taxon>
        <taxon>Gobiinae</taxon>
        <taxon>Knipowitschia</taxon>
    </lineage>
</organism>
<reference evidence="1 2" key="1">
    <citation type="submission" date="2024-04" db="EMBL/GenBank/DDBJ databases">
        <authorList>
            <person name="Waldvogel A.-M."/>
            <person name="Schoenle A."/>
        </authorList>
    </citation>
    <scope>NUCLEOTIDE SEQUENCE [LARGE SCALE GENOMIC DNA]</scope>
</reference>
<dbReference type="Proteomes" id="UP001497482">
    <property type="component" value="Chromosome 14"/>
</dbReference>
<protein>
    <submittedName>
        <fullName evidence="1">Uncharacterized protein</fullName>
    </submittedName>
</protein>
<proteinExistence type="predicted"/>
<dbReference type="AlphaFoldDB" id="A0AAV2JTM1"/>
<name>A0AAV2JTM1_KNICA</name>
<evidence type="ECO:0000313" key="2">
    <source>
        <dbReference type="Proteomes" id="UP001497482"/>
    </source>
</evidence>
<evidence type="ECO:0000313" key="1">
    <source>
        <dbReference type="EMBL" id="CAL1581053.1"/>
    </source>
</evidence>
<sequence>MKSALRVQVDVCSDLRMITADVSQRVSSLEGHVEVPRNATRDNACGAPVLEASGGSAVDAAEGSERAAECAGRGDGNGALALCVNTGANLNEKPLQDPGSPKWSTIAKKGKRQLEARTIYKVHLQNGVHL</sequence>
<accession>A0AAV2JTM1</accession>